<keyword evidence="7" id="KW-1185">Reference proteome</keyword>
<dbReference type="InterPro" id="IPR007526">
    <property type="entry name" value="SWIRM"/>
</dbReference>
<feature type="domain" description="SWIRM" evidence="5">
    <location>
        <begin position="62"/>
        <end position="160"/>
    </location>
</feature>
<dbReference type="Pfam" id="PF04433">
    <property type="entry name" value="SWIRM"/>
    <property type="match status" value="1"/>
</dbReference>
<evidence type="ECO:0000256" key="4">
    <source>
        <dbReference type="SAM" id="MobiDB-lite"/>
    </source>
</evidence>
<dbReference type="AlphaFoldDB" id="A0A7J7P3Z0"/>
<gene>
    <name evidence="6" type="ORF">GIB67_033699</name>
</gene>
<keyword evidence="3" id="KW-0539">Nucleus</keyword>
<evidence type="ECO:0000256" key="1">
    <source>
        <dbReference type="ARBA" id="ARBA00023015"/>
    </source>
</evidence>
<evidence type="ECO:0000259" key="5">
    <source>
        <dbReference type="PROSITE" id="PS50934"/>
    </source>
</evidence>
<dbReference type="SUPFAM" id="SSF46689">
    <property type="entry name" value="Homeodomain-like"/>
    <property type="match status" value="1"/>
</dbReference>
<dbReference type="GO" id="GO:0005634">
    <property type="term" value="C:nucleus"/>
    <property type="evidence" value="ECO:0007669"/>
    <property type="project" value="UniProtKB-ARBA"/>
</dbReference>
<evidence type="ECO:0000256" key="3">
    <source>
        <dbReference type="ARBA" id="ARBA00023242"/>
    </source>
</evidence>
<proteinExistence type="predicted"/>
<sequence length="233" mass="26407">MATMEKSPIKPSPQNPSKPPSPSPSPNPNPNPPTSDPIEISTSEAPRVPPPEPPSSTVSEVITIPSYSRWFSLDEIHEVERRFLPEFFSLRSSSKNAGVYEYYRRTIVEMYRETSVKRKIAFTEARKVLVGDVGSIRRVFDFLEGWGLINYTPAVVKQPVVKPEEKENKVSSPNFECSKKTSTKKLCTGCRTLCSIACFVYDQVIFSLLLRPLMQLVLNYLLKHDIEHGKILY</sequence>
<dbReference type="InterPro" id="IPR009057">
    <property type="entry name" value="Homeodomain-like_sf"/>
</dbReference>
<name>A0A7J7P3Z0_9MAGN</name>
<dbReference type="OrthoDB" id="118550at2759"/>
<feature type="region of interest" description="Disordered" evidence="4">
    <location>
        <begin position="1"/>
        <end position="59"/>
    </location>
</feature>
<comment type="caution">
    <text evidence="6">The sequence shown here is derived from an EMBL/GenBank/DDBJ whole genome shotgun (WGS) entry which is preliminary data.</text>
</comment>
<dbReference type="PROSITE" id="PS50934">
    <property type="entry name" value="SWIRM"/>
    <property type="match status" value="1"/>
</dbReference>
<protein>
    <recommendedName>
        <fullName evidence="5">SWIRM domain-containing protein</fullName>
    </recommendedName>
</protein>
<keyword evidence="2" id="KW-0804">Transcription</keyword>
<dbReference type="FunFam" id="1.10.10.10:FF:000020">
    <property type="entry name" value="SWI/SNF complex subunit SMARCC2 isoform c"/>
    <property type="match status" value="1"/>
</dbReference>
<evidence type="ECO:0000313" key="7">
    <source>
        <dbReference type="Proteomes" id="UP000541444"/>
    </source>
</evidence>
<reference evidence="6 7" key="1">
    <citation type="journal article" date="2020" name="IScience">
        <title>Genome Sequencing of the Endangered Kingdonia uniflora (Circaeasteraceae, Ranunculales) Reveals Potential Mechanisms of Evolutionary Specialization.</title>
        <authorList>
            <person name="Sun Y."/>
            <person name="Deng T."/>
            <person name="Zhang A."/>
            <person name="Moore M.J."/>
            <person name="Landis J.B."/>
            <person name="Lin N."/>
            <person name="Zhang H."/>
            <person name="Zhang X."/>
            <person name="Huang J."/>
            <person name="Zhang X."/>
            <person name="Sun H."/>
            <person name="Wang H."/>
        </authorList>
    </citation>
    <scope>NUCLEOTIDE SEQUENCE [LARGE SCALE GENOMIC DNA]</scope>
    <source>
        <strain evidence="6">TB1705</strain>
        <tissue evidence="6">Leaf</tissue>
    </source>
</reference>
<dbReference type="InterPro" id="IPR036388">
    <property type="entry name" value="WH-like_DNA-bd_sf"/>
</dbReference>
<feature type="compositionally biased region" description="Pro residues" evidence="4">
    <location>
        <begin position="10"/>
        <end position="35"/>
    </location>
</feature>
<accession>A0A7J7P3Z0</accession>
<keyword evidence="1" id="KW-0805">Transcription regulation</keyword>
<evidence type="ECO:0000256" key="2">
    <source>
        <dbReference type="ARBA" id="ARBA00023163"/>
    </source>
</evidence>
<dbReference type="Proteomes" id="UP000541444">
    <property type="component" value="Unassembled WGS sequence"/>
</dbReference>
<evidence type="ECO:0000313" key="6">
    <source>
        <dbReference type="EMBL" id="KAF6174167.1"/>
    </source>
</evidence>
<dbReference type="EMBL" id="JACGCM010000287">
    <property type="protein sequence ID" value="KAF6174167.1"/>
    <property type="molecule type" value="Genomic_DNA"/>
</dbReference>
<organism evidence="6 7">
    <name type="scientific">Kingdonia uniflora</name>
    <dbReference type="NCBI Taxonomy" id="39325"/>
    <lineage>
        <taxon>Eukaryota</taxon>
        <taxon>Viridiplantae</taxon>
        <taxon>Streptophyta</taxon>
        <taxon>Embryophyta</taxon>
        <taxon>Tracheophyta</taxon>
        <taxon>Spermatophyta</taxon>
        <taxon>Magnoliopsida</taxon>
        <taxon>Ranunculales</taxon>
        <taxon>Circaeasteraceae</taxon>
        <taxon>Kingdonia</taxon>
    </lineage>
</organism>
<dbReference type="Gene3D" id="1.10.10.10">
    <property type="entry name" value="Winged helix-like DNA-binding domain superfamily/Winged helix DNA-binding domain"/>
    <property type="match status" value="1"/>
</dbReference>